<sequence>EARRATIRLGALWLAIYSYSYALSQCQRATRSDKCIARNVVHVSCCTIPVSMSMDQGVISRTNTHRDRQVVLLSPYTKQYVEQYHLVRLGIRGSLAAILSLASSPFKAQKRRSHSVMVPYAHDTSP</sequence>
<accession>A0ABY2HBW4</accession>
<dbReference type="EMBL" id="PPTA01000003">
    <property type="protein sequence ID" value="TFB04875.1"/>
    <property type="molecule type" value="Genomic_DNA"/>
</dbReference>
<reference evidence="2 3" key="1">
    <citation type="submission" date="2018-01" db="EMBL/GenBank/DDBJ databases">
        <title>Genome characterization of the sugarcane-associated fungus Trichoderma ghanense CCMA-1212 and their application in lignocelulose bioconversion.</title>
        <authorList>
            <person name="Steindorff A.S."/>
            <person name="Mendes T.D."/>
            <person name="Vilela E.S.D."/>
            <person name="Rodrigues D.S."/>
            <person name="Formighieri E.F."/>
            <person name="Melo I.S."/>
            <person name="Favaro L.C.L."/>
        </authorList>
    </citation>
    <scope>NUCLEOTIDE SEQUENCE [LARGE SCALE GENOMIC DNA]</scope>
    <source>
        <strain evidence="2 3">CCMA-1212</strain>
    </source>
</reference>
<dbReference type="GeneID" id="300574403"/>
<gene>
    <name evidence="2" type="ORF">CCMA1212_002573</name>
</gene>
<keyword evidence="3" id="KW-1185">Reference proteome</keyword>
<organism evidence="2 3">
    <name type="scientific">Trichoderma ghanense</name>
    <dbReference type="NCBI Taxonomy" id="65468"/>
    <lineage>
        <taxon>Eukaryota</taxon>
        <taxon>Fungi</taxon>
        <taxon>Dikarya</taxon>
        <taxon>Ascomycota</taxon>
        <taxon>Pezizomycotina</taxon>
        <taxon>Sordariomycetes</taxon>
        <taxon>Hypocreomycetidae</taxon>
        <taxon>Hypocreales</taxon>
        <taxon>Hypocreaceae</taxon>
        <taxon>Trichoderma</taxon>
    </lineage>
</organism>
<name>A0ABY2HBW4_9HYPO</name>
<dbReference type="Proteomes" id="UP001642720">
    <property type="component" value="Unassembled WGS sequence"/>
</dbReference>
<evidence type="ECO:0000313" key="3">
    <source>
        <dbReference type="Proteomes" id="UP001642720"/>
    </source>
</evidence>
<evidence type="ECO:0000256" key="1">
    <source>
        <dbReference type="SAM" id="SignalP"/>
    </source>
</evidence>
<keyword evidence="1" id="KW-0732">Signal</keyword>
<feature type="chain" id="PRO_5046721035" evidence="1">
    <location>
        <begin position="23"/>
        <end position="126"/>
    </location>
</feature>
<comment type="caution">
    <text evidence="2">The sequence shown here is derived from an EMBL/GenBank/DDBJ whole genome shotgun (WGS) entry which is preliminary data.</text>
</comment>
<proteinExistence type="predicted"/>
<feature type="signal peptide" evidence="1">
    <location>
        <begin position="1"/>
        <end position="22"/>
    </location>
</feature>
<protein>
    <submittedName>
        <fullName evidence="2">Uncharacterized protein</fullName>
    </submittedName>
</protein>
<feature type="non-terminal residue" evidence="2">
    <location>
        <position position="1"/>
    </location>
</feature>
<dbReference type="RefSeq" id="XP_073561076.1">
    <property type="nucleotide sequence ID" value="XM_073699953.1"/>
</dbReference>
<evidence type="ECO:0000313" key="2">
    <source>
        <dbReference type="EMBL" id="TFB04875.1"/>
    </source>
</evidence>